<organism evidence="8 9">
    <name type="scientific">Petrachloros mirabilis ULC683</name>
    <dbReference type="NCBI Taxonomy" id="2781853"/>
    <lineage>
        <taxon>Bacteria</taxon>
        <taxon>Bacillati</taxon>
        <taxon>Cyanobacteriota</taxon>
        <taxon>Cyanophyceae</taxon>
        <taxon>Synechococcales</taxon>
        <taxon>Petrachlorosaceae</taxon>
        <taxon>Petrachloros</taxon>
        <taxon>Petrachloros mirabilis</taxon>
    </lineage>
</organism>
<dbReference type="EMBL" id="WVIC01000053">
    <property type="protein sequence ID" value="NCJ08444.1"/>
    <property type="molecule type" value="Genomic_DNA"/>
</dbReference>
<reference evidence="8" key="1">
    <citation type="submission" date="2019-12" db="EMBL/GenBank/DDBJ databases">
        <title>High-Quality draft genome sequences of three cyanobacteria isolated from the limestone walls of the Old Cathedral of Coimbra.</title>
        <authorList>
            <person name="Tiago I."/>
            <person name="Soares F."/>
            <person name="Portugal A."/>
        </authorList>
    </citation>
    <scope>NUCLEOTIDE SEQUENCE [LARGE SCALE GENOMIC DNA]</scope>
    <source>
        <strain evidence="8">C</strain>
    </source>
</reference>
<evidence type="ECO:0000256" key="5">
    <source>
        <dbReference type="ARBA" id="ARBA00023136"/>
    </source>
</evidence>
<dbReference type="InterPro" id="IPR013702">
    <property type="entry name" value="FIST_domain_N"/>
</dbReference>
<evidence type="ECO:0000313" key="9">
    <source>
        <dbReference type="Proteomes" id="UP000607397"/>
    </source>
</evidence>
<name>A0A8K2A099_9CYAN</name>
<keyword evidence="5" id="KW-0472">Membrane</keyword>
<feature type="domain" description="FIST" evidence="6">
    <location>
        <begin position="31"/>
        <end position="232"/>
    </location>
</feature>
<dbReference type="Pfam" id="PF10442">
    <property type="entry name" value="FIST_C"/>
    <property type="match status" value="1"/>
</dbReference>
<dbReference type="AlphaFoldDB" id="A0A8K2A099"/>
<feature type="domain" description="FIST C-domain" evidence="7">
    <location>
        <begin position="248"/>
        <end position="394"/>
    </location>
</feature>
<dbReference type="InterPro" id="IPR019494">
    <property type="entry name" value="FIST_C"/>
</dbReference>
<comment type="caution">
    <text evidence="8">The sequence shown here is derived from an EMBL/GenBank/DDBJ whole genome shotgun (WGS) entry which is preliminary data.</text>
</comment>
<dbReference type="GO" id="GO:0005886">
    <property type="term" value="C:plasma membrane"/>
    <property type="evidence" value="ECO:0007669"/>
    <property type="project" value="UniProtKB-SubCell"/>
</dbReference>
<dbReference type="InterPro" id="IPR016741">
    <property type="entry name" value="UCP018953"/>
</dbReference>
<dbReference type="Pfam" id="PF08495">
    <property type="entry name" value="FIST"/>
    <property type="match status" value="1"/>
</dbReference>
<evidence type="ECO:0000256" key="4">
    <source>
        <dbReference type="ARBA" id="ARBA00022989"/>
    </source>
</evidence>
<dbReference type="PIRSF" id="PIRSF018953">
    <property type="entry name" value="UCP018953"/>
    <property type="match status" value="1"/>
</dbReference>
<protein>
    <recommendedName>
        <fullName evidence="10">Histidine kinase</fullName>
    </recommendedName>
</protein>
<evidence type="ECO:0000259" key="6">
    <source>
        <dbReference type="SMART" id="SM00897"/>
    </source>
</evidence>
<evidence type="ECO:0000256" key="3">
    <source>
        <dbReference type="ARBA" id="ARBA00022692"/>
    </source>
</evidence>
<keyword evidence="4" id="KW-1133">Transmembrane helix</keyword>
<evidence type="ECO:0008006" key="10">
    <source>
        <dbReference type="Google" id="ProtNLM"/>
    </source>
</evidence>
<dbReference type="PANTHER" id="PTHR14939">
    <property type="entry name" value="F-BOX ONLY PROTEIN 22"/>
    <property type="match status" value="1"/>
</dbReference>
<dbReference type="PANTHER" id="PTHR14939:SF5">
    <property type="entry name" value="F-BOX ONLY PROTEIN 22"/>
    <property type="match status" value="1"/>
</dbReference>
<gene>
    <name evidence="8" type="ORF">GS597_18420</name>
</gene>
<comment type="subcellular location">
    <subcellularLocation>
        <location evidence="1">Cell membrane</location>
        <topology evidence="1">Multi-pass membrane protein</topology>
    </subcellularLocation>
</comment>
<sequence length="414" mass="44665">MQWVSALSTRPSLEQAIDEVVQHTQSALQKSADLGLIFISNTFTSEYPRLLPLLQERLQVRHLIGCGGSGIIGPQMTGKTIEVEQDPALVLTLAHLPEVQIHAFHIAAESLPDPDSAPDAWINMIGVSPQAQPHFLLFADSGTAKIKDLLQGLDYAYTGSTKVGGLTGGTAFSVTSGLFCDGHRYESGTVGIALSGNIHIDTIVAQGCRPIGPLYRVTAAERHVLLQIEAQPVRTPGGTLEASQEQTPLSALQSVVNAMTPEDQVLAQKALSIGIARNEFQQTLEPGDFLIRNLIGVDPRNGAVAIGDRIRPGQRVQFHLRDAQSSQAELVALLQQYCDHQGEQSAFSGALLFDCLGRGEQFYQQPHVDSQLLHQHISGVPLSGFFCQGEIGPIGDTTFLHGYTAVFALIRSRN</sequence>
<evidence type="ECO:0000313" key="8">
    <source>
        <dbReference type="EMBL" id="NCJ08444.1"/>
    </source>
</evidence>
<keyword evidence="3" id="KW-0812">Transmembrane</keyword>
<evidence type="ECO:0000256" key="1">
    <source>
        <dbReference type="ARBA" id="ARBA00004651"/>
    </source>
</evidence>
<evidence type="ECO:0000256" key="2">
    <source>
        <dbReference type="ARBA" id="ARBA00022475"/>
    </source>
</evidence>
<accession>A0A8K2A099</accession>
<keyword evidence="9" id="KW-1185">Reference proteome</keyword>
<evidence type="ECO:0000259" key="7">
    <source>
        <dbReference type="SMART" id="SM01204"/>
    </source>
</evidence>
<dbReference type="Proteomes" id="UP000607397">
    <property type="component" value="Unassembled WGS sequence"/>
</dbReference>
<dbReference type="SMART" id="SM00897">
    <property type="entry name" value="FIST"/>
    <property type="match status" value="1"/>
</dbReference>
<dbReference type="SMART" id="SM01204">
    <property type="entry name" value="FIST_C"/>
    <property type="match status" value="1"/>
</dbReference>
<keyword evidence="2" id="KW-1003">Cell membrane</keyword>
<proteinExistence type="predicted"/>